<sequence length="202" mass="23434">MRSVFIIGDSISIQYGPYLKKMVEHRFEYDRKRGEEQALADLDHPVGANGGDSSMVLTYLKNERDKGVRYDLLLINCGLHDMKTHPLTGEKQVPPEQYRTNLEEIVLTARKLSKSLIWIRTTDAVEEIHNTKTSSFFRYHEDVITYNTIADEVMSSHDVPMLDLYSFTRIFGTSAYCDHVHFTEEVRRLQAAYIAGYLENYR</sequence>
<protein>
    <submittedName>
        <fullName evidence="1">SGNH/GDSL hydrolase family protein</fullName>
    </submittedName>
</protein>
<reference evidence="2" key="1">
    <citation type="journal article" date="2019" name="Int. J. Syst. Evol. Microbiol.">
        <title>The Global Catalogue of Microorganisms (GCM) 10K type strain sequencing project: providing services to taxonomists for standard genome sequencing and annotation.</title>
        <authorList>
            <consortium name="The Broad Institute Genomics Platform"/>
            <consortium name="The Broad Institute Genome Sequencing Center for Infectious Disease"/>
            <person name="Wu L."/>
            <person name="Ma J."/>
        </authorList>
    </citation>
    <scope>NUCLEOTIDE SEQUENCE [LARGE SCALE GENOMIC DNA]</scope>
    <source>
        <strain evidence="2">CCM 8749</strain>
    </source>
</reference>
<dbReference type="CDD" id="cd00229">
    <property type="entry name" value="SGNH_hydrolase"/>
    <property type="match status" value="1"/>
</dbReference>
<dbReference type="SUPFAM" id="SSF52266">
    <property type="entry name" value="SGNH hydrolase"/>
    <property type="match status" value="1"/>
</dbReference>
<proteinExistence type="predicted"/>
<dbReference type="Proteomes" id="UP001596250">
    <property type="component" value="Unassembled WGS sequence"/>
</dbReference>
<keyword evidence="2" id="KW-1185">Reference proteome</keyword>
<gene>
    <name evidence="1" type="ORF">ACFPXP_12530</name>
</gene>
<accession>A0ABW1IQ52</accession>
<evidence type="ECO:0000313" key="1">
    <source>
        <dbReference type="EMBL" id="MFC5987232.1"/>
    </source>
</evidence>
<name>A0ABW1IQ52_9BACL</name>
<keyword evidence="1" id="KW-0378">Hydrolase</keyword>
<comment type="caution">
    <text evidence="1">The sequence shown here is derived from an EMBL/GenBank/DDBJ whole genome shotgun (WGS) entry which is preliminary data.</text>
</comment>
<dbReference type="RefSeq" id="WP_379894593.1">
    <property type="nucleotide sequence ID" value="NZ_CBCSCT010000048.1"/>
</dbReference>
<dbReference type="Gene3D" id="3.40.50.1110">
    <property type="entry name" value="SGNH hydrolase"/>
    <property type="match status" value="1"/>
</dbReference>
<dbReference type="EMBL" id="JBHSQV010000156">
    <property type="protein sequence ID" value="MFC5987232.1"/>
    <property type="molecule type" value="Genomic_DNA"/>
</dbReference>
<evidence type="ECO:0000313" key="2">
    <source>
        <dbReference type="Proteomes" id="UP001596250"/>
    </source>
</evidence>
<dbReference type="InterPro" id="IPR036514">
    <property type="entry name" value="SGNH_hydro_sf"/>
</dbReference>
<organism evidence="1 2">
    <name type="scientific">Marinicrinis lubricantis</name>
    <dbReference type="NCBI Taxonomy" id="2086470"/>
    <lineage>
        <taxon>Bacteria</taxon>
        <taxon>Bacillati</taxon>
        <taxon>Bacillota</taxon>
        <taxon>Bacilli</taxon>
        <taxon>Bacillales</taxon>
        <taxon>Paenibacillaceae</taxon>
    </lineage>
</organism>
<dbReference type="GO" id="GO:0016787">
    <property type="term" value="F:hydrolase activity"/>
    <property type="evidence" value="ECO:0007669"/>
    <property type="project" value="UniProtKB-KW"/>
</dbReference>